<evidence type="ECO:0000256" key="6">
    <source>
        <dbReference type="SAM" id="Phobius"/>
    </source>
</evidence>
<evidence type="ECO:0000259" key="7">
    <source>
        <dbReference type="PROSITE" id="PS51123"/>
    </source>
</evidence>
<feature type="transmembrane region" description="Helical" evidence="6">
    <location>
        <begin position="50"/>
        <end position="83"/>
    </location>
</feature>
<comment type="subcellular location">
    <subcellularLocation>
        <location evidence="1">Cell outer membrane</location>
    </subcellularLocation>
</comment>
<dbReference type="InterPro" id="IPR050330">
    <property type="entry name" value="Bact_OuterMem_StrucFunc"/>
</dbReference>
<evidence type="ECO:0000256" key="1">
    <source>
        <dbReference type="ARBA" id="ARBA00004442"/>
    </source>
</evidence>
<dbReference type="CDD" id="cd07185">
    <property type="entry name" value="OmpA_C-like"/>
    <property type="match status" value="1"/>
</dbReference>
<dbReference type="Gene3D" id="1.25.40.10">
    <property type="entry name" value="Tetratricopeptide repeat domain"/>
    <property type="match status" value="1"/>
</dbReference>
<keyword evidence="8" id="KW-0238">DNA-binding</keyword>
<dbReference type="InterPro" id="IPR006664">
    <property type="entry name" value="OMP_bac"/>
</dbReference>
<dbReference type="EMBL" id="JACHDO010000001">
    <property type="protein sequence ID" value="MBB5492267.1"/>
    <property type="molecule type" value="Genomic_DNA"/>
</dbReference>
<keyword evidence="6" id="KW-0812">Transmembrane</keyword>
<dbReference type="PANTHER" id="PTHR30329:SF21">
    <property type="entry name" value="LIPOPROTEIN YIAD-RELATED"/>
    <property type="match status" value="1"/>
</dbReference>
<feature type="transmembrane region" description="Helical" evidence="6">
    <location>
        <begin position="95"/>
        <end position="118"/>
    </location>
</feature>
<dbReference type="SUPFAM" id="SSF103088">
    <property type="entry name" value="OmpA-like"/>
    <property type="match status" value="1"/>
</dbReference>
<feature type="region of interest" description="Disordered" evidence="5">
    <location>
        <begin position="327"/>
        <end position="374"/>
    </location>
</feature>
<dbReference type="InterPro" id="IPR036737">
    <property type="entry name" value="OmpA-like_sf"/>
</dbReference>
<dbReference type="GO" id="GO:0009279">
    <property type="term" value="C:cell outer membrane"/>
    <property type="evidence" value="ECO:0007669"/>
    <property type="project" value="UniProtKB-SubCell"/>
</dbReference>
<dbReference type="InterPro" id="IPR006665">
    <property type="entry name" value="OmpA-like"/>
</dbReference>
<keyword evidence="2 4" id="KW-0472">Membrane</keyword>
<evidence type="ECO:0000256" key="3">
    <source>
        <dbReference type="ARBA" id="ARBA00023237"/>
    </source>
</evidence>
<accession>A0A840WKS7</accession>
<dbReference type="PROSITE" id="PS51123">
    <property type="entry name" value="OMPA_2"/>
    <property type="match status" value="1"/>
</dbReference>
<dbReference type="PANTHER" id="PTHR30329">
    <property type="entry name" value="STATOR ELEMENT OF FLAGELLAR MOTOR COMPLEX"/>
    <property type="match status" value="1"/>
</dbReference>
<reference evidence="8 9" key="1">
    <citation type="submission" date="2020-08" db="EMBL/GenBank/DDBJ databases">
        <title>Sequencing the genomes of 1000 actinobacteria strains.</title>
        <authorList>
            <person name="Klenk H.-P."/>
        </authorList>
    </citation>
    <scope>NUCLEOTIDE SEQUENCE [LARGE SCALE GENOMIC DNA]</scope>
    <source>
        <strain evidence="8 9">DSM 44598</strain>
    </source>
</reference>
<dbReference type="Gene3D" id="3.30.1330.60">
    <property type="entry name" value="OmpA-like domain"/>
    <property type="match status" value="1"/>
</dbReference>
<name>A0A840WKS7_9ACTN</name>
<dbReference type="Proteomes" id="UP000579647">
    <property type="component" value="Unassembled WGS sequence"/>
</dbReference>
<gene>
    <name evidence="8" type="ORF">HNR07_003404</name>
</gene>
<keyword evidence="3" id="KW-0998">Cell outer membrane</keyword>
<feature type="region of interest" description="Disordered" evidence="5">
    <location>
        <begin position="845"/>
        <end position="865"/>
    </location>
</feature>
<feature type="compositionally biased region" description="Pro residues" evidence="5">
    <location>
        <begin position="581"/>
        <end position="590"/>
    </location>
</feature>
<feature type="region of interest" description="Disordered" evidence="5">
    <location>
        <begin position="548"/>
        <end position="621"/>
    </location>
</feature>
<feature type="compositionally biased region" description="Low complexity" evidence="5">
    <location>
        <begin position="277"/>
        <end position="290"/>
    </location>
</feature>
<feature type="region of interest" description="Disordered" evidence="5">
    <location>
        <begin position="126"/>
        <end position="146"/>
    </location>
</feature>
<dbReference type="PRINTS" id="PR01021">
    <property type="entry name" value="OMPADOMAIN"/>
</dbReference>
<feature type="domain" description="OmpA-like" evidence="7">
    <location>
        <begin position="145"/>
        <end position="262"/>
    </location>
</feature>
<dbReference type="RefSeq" id="WP_184365770.1">
    <property type="nucleotide sequence ID" value="NZ_BAAAKM010000139.1"/>
</dbReference>
<evidence type="ECO:0000313" key="9">
    <source>
        <dbReference type="Proteomes" id="UP000579647"/>
    </source>
</evidence>
<evidence type="ECO:0000256" key="5">
    <source>
        <dbReference type="SAM" id="MobiDB-lite"/>
    </source>
</evidence>
<dbReference type="Pfam" id="PF03704">
    <property type="entry name" value="BTAD"/>
    <property type="match status" value="1"/>
</dbReference>
<keyword evidence="9" id="KW-1185">Reference proteome</keyword>
<protein>
    <submittedName>
        <fullName evidence="8">Outer membrane protein OmpA-like peptidoglycan-associated protein/DNA-binding SARP family transcriptional activator</fullName>
    </submittedName>
</protein>
<feature type="compositionally biased region" description="Basic and acidic residues" evidence="5">
    <location>
        <begin position="132"/>
        <end position="142"/>
    </location>
</feature>
<evidence type="ECO:0000256" key="4">
    <source>
        <dbReference type="PROSITE-ProRule" id="PRU00473"/>
    </source>
</evidence>
<evidence type="ECO:0000313" key="8">
    <source>
        <dbReference type="EMBL" id="MBB5492267.1"/>
    </source>
</evidence>
<dbReference type="InterPro" id="IPR005158">
    <property type="entry name" value="BTAD"/>
</dbReference>
<proteinExistence type="predicted"/>
<dbReference type="InterPro" id="IPR011990">
    <property type="entry name" value="TPR-like_helical_dom_sf"/>
</dbReference>
<dbReference type="AlphaFoldDB" id="A0A840WKS7"/>
<dbReference type="SMART" id="SM01043">
    <property type="entry name" value="BTAD"/>
    <property type="match status" value="1"/>
</dbReference>
<organism evidence="8 9">
    <name type="scientific">Nocardiopsis metallicus</name>
    <dbReference type="NCBI Taxonomy" id="179819"/>
    <lineage>
        <taxon>Bacteria</taxon>
        <taxon>Bacillati</taxon>
        <taxon>Actinomycetota</taxon>
        <taxon>Actinomycetes</taxon>
        <taxon>Streptosporangiales</taxon>
        <taxon>Nocardiopsidaceae</taxon>
        <taxon>Nocardiopsis</taxon>
    </lineage>
</organism>
<feature type="compositionally biased region" description="Low complexity" evidence="5">
    <location>
        <begin position="599"/>
        <end position="618"/>
    </location>
</feature>
<feature type="region of interest" description="Disordered" evidence="5">
    <location>
        <begin position="259"/>
        <end position="303"/>
    </location>
</feature>
<dbReference type="GO" id="GO:0003677">
    <property type="term" value="F:DNA binding"/>
    <property type="evidence" value="ECO:0007669"/>
    <property type="project" value="UniProtKB-KW"/>
</dbReference>
<dbReference type="Pfam" id="PF00691">
    <property type="entry name" value="OmpA"/>
    <property type="match status" value="1"/>
</dbReference>
<keyword evidence="6" id="KW-1133">Transmembrane helix</keyword>
<evidence type="ECO:0000256" key="2">
    <source>
        <dbReference type="ARBA" id="ARBA00023136"/>
    </source>
</evidence>
<sequence>MPKSAWSVVGEALLSVVMLIGLPVLASKLGWPLGEGVSWVWLWQYLRGGALPAEVVLAVFVALLWVVWAAYLVVIALDILALLRGLVPRVGLVRLVWVLATGGATATSTHTAAVAAHAETTVEVPAPSVSEGQEHLAPEHQGQDQSGVIERTRTLSGFGFDSADLTSGMRDSLEPTLGMINDFHLADTSVVVTGHTDPVGDPGYNQGLSERRAQAVADYLAEHLNEEVEFEVAGAGSAQPPADARASYAEHRRVEIAYSLQPPSVEEPGAEEKSEGEGNAAEEPSESSPEQVQLDVTPTSCGHGPSPLLVGAVAGAAGVGVGYAAGRRHAHTRSPRPTVKAPKSGAGPAQGEDSSAETGDGLAPTGGELVRDDLGGAENGIIDSDAYLLVGQSARVDAREGVAFTGAHSAEVLAAAAIGHEGQGPVVATGPVAEALGGSDALTSGVQVVADLPGVRLAVETALLTSQRQHMDDELGADEVSETGGPPVLVVCTAAEVRDARDAHHALRGIPGIVVGVLGELEGLGAVVHCDDLGLGRVISVSGQTGAVGPLRHRVRPGDQNTPDEEETYVPEAADPHPEPGPEPEPTPEPEPARGVSAPAVLESEPEVEPALAVEESSNTSPPVRVRLFAPQVVCEVSGRDALARSSSRLLLAMLALSPHGLSESQIDEVLAYGKDEPKARKDRYNAITGLRAPLREALKSEDDILFKENGRYVLQEGLFDIDVWHTNELRQRVNLAEEDREALLRELVNVWEKPLLSDCGEEWFESHRKHFTDQLVEVLALLAKETESAESRVSYLKKAMELDRFNESIYQDTMCVYGGMGRPDAVRRTYRALETALGELKKKPSPVSKQLLDGLTRPEAQPQG</sequence>
<comment type="caution">
    <text evidence="8">The sequence shown here is derived from an EMBL/GenBank/DDBJ whole genome shotgun (WGS) entry which is preliminary data.</text>
</comment>